<feature type="transmembrane region" description="Helical" evidence="2">
    <location>
        <begin position="37"/>
        <end position="57"/>
    </location>
</feature>
<dbReference type="Proteomes" id="UP000289775">
    <property type="component" value="Unassembled WGS sequence"/>
</dbReference>
<feature type="region of interest" description="Disordered" evidence="1">
    <location>
        <begin position="87"/>
        <end position="111"/>
    </location>
</feature>
<sequence>MSKVSVFDRAWIDLVFEGRNKEYGAYQLRKEDPKNTLLALFSGIAVVALLVAIPAIASNINPTPRPGETATIVPIEKDTLVLVNLPEKPEKPAPETPEPSKPEPPKPQDALAPVTNKVKLNQLKVVDASTVIDTLPTMNDFKDADPSSITAKGNPEGTITLGESGKELGTAEGDKVTEGEGTISNMRVDVQPEYPGGMDKFYKTVGNRFQAPQTQTNITLKVFVSFIIEKDGTMSNIKVTRDPGYGMGKEAERVLKSLDKKWKPGIKNGKPVRTAYNLPITLNLK</sequence>
<feature type="compositionally biased region" description="Basic and acidic residues" evidence="1">
    <location>
        <begin position="87"/>
        <end position="106"/>
    </location>
</feature>
<keyword evidence="5" id="KW-1185">Reference proteome</keyword>
<comment type="caution">
    <text evidence="4">The sequence shown here is derived from an EMBL/GenBank/DDBJ whole genome shotgun (WGS) entry which is preliminary data.</text>
</comment>
<evidence type="ECO:0000259" key="3">
    <source>
        <dbReference type="Pfam" id="PF03544"/>
    </source>
</evidence>
<evidence type="ECO:0000313" key="5">
    <source>
        <dbReference type="Proteomes" id="UP000289775"/>
    </source>
</evidence>
<evidence type="ECO:0000313" key="4">
    <source>
        <dbReference type="EMBL" id="RYJ45664.1"/>
    </source>
</evidence>
<dbReference type="SUPFAM" id="SSF74653">
    <property type="entry name" value="TolA/TonB C-terminal domain"/>
    <property type="match status" value="1"/>
</dbReference>
<keyword evidence="2" id="KW-0812">Transmembrane</keyword>
<dbReference type="PANTHER" id="PTHR33446">
    <property type="entry name" value="PROTEIN TONB-RELATED"/>
    <property type="match status" value="1"/>
</dbReference>
<reference evidence="4 5" key="1">
    <citation type="submission" date="2014-12" db="EMBL/GenBank/DDBJ databases">
        <title>Genome sequence of Flavobacterium beibuense RSKm HC5.</title>
        <authorList>
            <person name="Kim J.F."/>
            <person name="Song J.Y."/>
            <person name="Kwak M.-J."/>
            <person name="Lee S.-W."/>
        </authorList>
    </citation>
    <scope>NUCLEOTIDE SEQUENCE [LARGE SCALE GENOMIC DNA]</scope>
    <source>
        <strain evidence="4 5">RSKm HC5</strain>
    </source>
</reference>
<evidence type="ECO:0000256" key="2">
    <source>
        <dbReference type="SAM" id="Phobius"/>
    </source>
</evidence>
<gene>
    <name evidence="4" type="ORF">NU09_0256</name>
</gene>
<name>A0A444WIW2_9FLAO</name>
<dbReference type="GO" id="GO:0098797">
    <property type="term" value="C:plasma membrane protein complex"/>
    <property type="evidence" value="ECO:0007669"/>
    <property type="project" value="TreeGrafter"/>
</dbReference>
<dbReference type="RefSeq" id="WP_129749433.1">
    <property type="nucleotide sequence ID" value="NZ_JUIW01000001.1"/>
</dbReference>
<dbReference type="AlphaFoldDB" id="A0A444WIW2"/>
<keyword evidence="2" id="KW-1133">Transmembrane helix</keyword>
<dbReference type="Gene3D" id="3.30.1150.10">
    <property type="match status" value="1"/>
</dbReference>
<dbReference type="GO" id="GO:0055085">
    <property type="term" value="P:transmembrane transport"/>
    <property type="evidence" value="ECO:0007669"/>
    <property type="project" value="InterPro"/>
</dbReference>
<dbReference type="GO" id="GO:0031992">
    <property type="term" value="F:energy transducer activity"/>
    <property type="evidence" value="ECO:0007669"/>
    <property type="project" value="TreeGrafter"/>
</dbReference>
<proteinExistence type="predicted"/>
<dbReference type="PANTHER" id="PTHR33446:SF2">
    <property type="entry name" value="PROTEIN TONB"/>
    <property type="match status" value="1"/>
</dbReference>
<feature type="domain" description="TonB C-terminal" evidence="3">
    <location>
        <begin position="221"/>
        <end position="281"/>
    </location>
</feature>
<dbReference type="Pfam" id="PF03544">
    <property type="entry name" value="TonB_C"/>
    <property type="match status" value="1"/>
</dbReference>
<keyword evidence="2" id="KW-0472">Membrane</keyword>
<feature type="region of interest" description="Disordered" evidence="1">
    <location>
        <begin position="146"/>
        <end position="173"/>
    </location>
</feature>
<evidence type="ECO:0000256" key="1">
    <source>
        <dbReference type="SAM" id="MobiDB-lite"/>
    </source>
</evidence>
<accession>A0A444WIW2</accession>
<protein>
    <submittedName>
        <fullName evidence="4">TonB family protein</fullName>
    </submittedName>
</protein>
<dbReference type="InterPro" id="IPR051045">
    <property type="entry name" value="TonB-dependent_transducer"/>
</dbReference>
<dbReference type="OrthoDB" id="1095452at2"/>
<organism evidence="4 5">
    <name type="scientific">Flavobacterium beibuense</name>
    <dbReference type="NCBI Taxonomy" id="657326"/>
    <lineage>
        <taxon>Bacteria</taxon>
        <taxon>Pseudomonadati</taxon>
        <taxon>Bacteroidota</taxon>
        <taxon>Flavobacteriia</taxon>
        <taxon>Flavobacteriales</taxon>
        <taxon>Flavobacteriaceae</taxon>
        <taxon>Flavobacterium</taxon>
    </lineage>
</organism>
<dbReference type="EMBL" id="JUIW01000001">
    <property type="protein sequence ID" value="RYJ45664.1"/>
    <property type="molecule type" value="Genomic_DNA"/>
</dbReference>
<dbReference type="InterPro" id="IPR037682">
    <property type="entry name" value="TonB_C"/>
</dbReference>